<organism evidence="2 3">
    <name type="scientific">Rhinopithecimicrobium faecis</name>
    <dbReference type="NCBI Taxonomy" id="2820698"/>
    <lineage>
        <taxon>Bacteria</taxon>
        <taxon>Pseudomonadati</taxon>
        <taxon>Bacteroidota</taxon>
        <taxon>Sphingobacteriia</taxon>
        <taxon>Sphingobacteriales</taxon>
        <taxon>Sphingobacteriaceae</taxon>
        <taxon>Rhinopithecimicrobium</taxon>
    </lineage>
</organism>
<sequence>MKQALPFIIGILIVVFQMYRKYQEEQSKALQRQAQLRKQAEKASKTPVVRSNNWQDKYEAAIEERLNPMNEVNRAKFNRKDKKNSNKLPQKPPLEVVELAGAYQFDLKNAIIQQAILNRPNYD</sequence>
<evidence type="ECO:0000313" key="3">
    <source>
        <dbReference type="Proteomes" id="UP000679691"/>
    </source>
</evidence>
<name>A0A8T4HAE2_9SPHI</name>
<protein>
    <submittedName>
        <fullName evidence="2">Uncharacterized protein</fullName>
    </submittedName>
</protein>
<dbReference type="Proteomes" id="UP000679691">
    <property type="component" value="Unassembled WGS sequence"/>
</dbReference>
<keyword evidence="3" id="KW-1185">Reference proteome</keyword>
<gene>
    <name evidence="2" type="ORF">J5U18_01850</name>
</gene>
<dbReference type="EMBL" id="JAGKSB010000002">
    <property type="protein sequence ID" value="MBP3942318.1"/>
    <property type="molecule type" value="Genomic_DNA"/>
</dbReference>
<evidence type="ECO:0000313" key="2">
    <source>
        <dbReference type="EMBL" id="MBP3942318.1"/>
    </source>
</evidence>
<evidence type="ECO:0000256" key="1">
    <source>
        <dbReference type="SAM" id="MobiDB-lite"/>
    </source>
</evidence>
<reference evidence="2" key="1">
    <citation type="submission" date="2021-03" db="EMBL/GenBank/DDBJ databases">
        <authorList>
            <person name="Lu T."/>
            <person name="Wang Q."/>
            <person name="Han X."/>
        </authorList>
    </citation>
    <scope>NUCLEOTIDE SEQUENCE</scope>
    <source>
        <strain evidence="2">WQ 2009</strain>
    </source>
</reference>
<feature type="region of interest" description="Disordered" evidence="1">
    <location>
        <begin position="33"/>
        <end position="52"/>
    </location>
</feature>
<proteinExistence type="predicted"/>
<dbReference type="RefSeq" id="WP_353545801.1">
    <property type="nucleotide sequence ID" value="NZ_JAGKSB010000002.1"/>
</dbReference>
<accession>A0A8T4HAE2</accession>
<comment type="caution">
    <text evidence="2">The sequence shown here is derived from an EMBL/GenBank/DDBJ whole genome shotgun (WGS) entry which is preliminary data.</text>
</comment>
<dbReference type="AlphaFoldDB" id="A0A8T4HAE2"/>
<feature type="region of interest" description="Disordered" evidence="1">
    <location>
        <begin position="72"/>
        <end position="91"/>
    </location>
</feature>